<dbReference type="Proteomes" id="UP000035680">
    <property type="component" value="Unassembled WGS sequence"/>
</dbReference>
<reference evidence="2" key="2">
    <citation type="submission" date="2015-08" db="UniProtKB">
        <authorList>
            <consortium name="WormBaseParasite"/>
        </authorList>
    </citation>
    <scope>IDENTIFICATION</scope>
</reference>
<organism evidence="1 2">
    <name type="scientific">Strongyloides venezuelensis</name>
    <name type="common">Threadworm</name>
    <dbReference type="NCBI Taxonomy" id="75913"/>
    <lineage>
        <taxon>Eukaryota</taxon>
        <taxon>Metazoa</taxon>
        <taxon>Ecdysozoa</taxon>
        <taxon>Nematoda</taxon>
        <taxon>Chromadorea</taxon>
        <taxon>Rhabditida</taxon>
        <taxon>Tylenchina</taxon>
        <taxon>Panagrolaimomorpha</taxon>
        <taxon>Strongyloidoidea</taxon>
        <taxon>Strongyloididae</taxon>
        <taxon>Strongyloides</taxon>
    </lineage>
</organism>
<evidence type="ECO:0000313" key="1">
    <source>
        <dbReference type="Proteomes" id="UP000035680"/>
    </source>
</evidence>
<name>A0A0K0FHJ7_STRVS</name>
<proteinExistence type="predicted"/>
<reference evidence="1" key="1">
    <citation type="submission" date="2014-07" db="EMBL/GenBank/DDBJ databases">
        <authorList>
            <person name="Martin A.A"/>
            <person name="De Silva N."/>
        </authorList>
    </citation>
    <scope>NUCLEOTIDE SEQUENCE</scope>
</reference>
<dbReference type="WBParaSite" id="SVE_0836200.1">
    <property type="protein sequence ID" value="SVE_0836200.1"/>
    <property type="gene ID" value="SVE_0836200"/>
</dbReference>
<protein>
    <submittedName>
        <fullName evidence="2">Uncharacterized protein</fullName>
    </submittedName>
</protein>
<keyword evidence="1" id="KW-1185">Reference proteome</keyword>
<evidence type="ECO:0000313" key="2">
    <source>
        <dbReference type="WBParaSite" id="SVE_0836200.1"/>
    </source>
</evidence>
<dbReference type="AlphaFoldDB" id="A0A0K0FHJ7"/>
<sequence>MPQYKMNGIFFILLTIFSITGHVLLFEYDVESQQNQRFLDDTYKPPHMKENLFRNELFLQNIEKNIPDVLPAYTRKVLQPPPLKRSIWRFRRSFINSNGDNSIFYI</sequence>
<accession>A0A0K0FHJ7</accession>